<dbReference type="Gene3D" id="3.40.50.1820">
    <property type="entry name" value="alpha/beta hydrolase"/>
    <property type="match status" value="1"/>
</dbReference>
<dbReference type="PROSITE" id="PS00560">
    <property type="entry name" value="CARBOXYPEPT_SER_HIS"/>
    <property type="match status" value="1"/>
</dbReference>
<dbReference type="FunFam" id="3.40.50.1820:FF:000226">
    <property type="entry name" value="Carboxypeptidase"/>
    <property type="match status" value="1"/>
</dbReference>
<dbReference type="InterPro" id="IPR029058">
    <property type="entry name" value="AB_hydrolase_fold"/>
</dbReference>
<evidence type="ECO:0000313" key="8">
    <source>
        <dbReference type="EMBL" id="RSH81310.1"/>
    </source>
</evidence>
<comment type="caution">
    <text evidence="8">The sequence shown here is derived from an EMBL/GenBank/DDBJ whole genome shotgun (WGS) entry which is preliminary data.</text>
</comment>
<dbReference type="AlphaFoldDB" id="A0A427XR57"/>
<dbReference type="PROSITE" id="PS00131">
    <property type="entry name" value="CARBOXYPEPT_SER_SER"/>
    <property type="match status" value="1"/>
</dbReference>
<dbReference type="PANTHER" id="PTHR11802">
    <property type="entry name" value="SERINE PROTEASE FAMILY S10 SERINE CARBOXYPEPTIDASE"/>
    <property type="match status" value="1"/>
</dbReference>
<dbReference type="STRING" id="105984.A0A427XR57"/>
<accession>A0A427XR57</accession>
<organism evidence="8 9">
    <name type="scientific">Apiotrichum porosum</name>
    <dbReference type="NCBI Taxonomy" id="105984"/>
    <lineage>
        <taxon>Eukaryota</taxon>
        <taxon>Fungi</taxon>
        <taxon>Dikarya</taxon>
        <taxon>Basidiomycota</taxon>
        <taxon>Agaricomycotina</taxon>
        <taxon>Tremellomycetes</taxon>
        <taxon>Trichosporonales</taxon>
        <taxon>Trichosporonaceae</taxon>
        <taxon>Apiotrichum</taxon>
    </lineage>
</organism>
<proteinExistence type="inferred from homology"/>
<dbReference type="InterPro" id="IPR033124">
    <property type="entry name" value="Ser_caboxypep_his_AS"/>
</dbReference>
<dbReference type="EC" id="3.4.16.-" evidence="7"/>
<dbReference type="GO" id="GO:0000324">
    <property type="term" value="C:fungal-type vacuole"/>
    <property type="evidence" value="ECO:0007669"/>
    <property type="project" value="TreeGrafter"/>
</dbReference>
<evidence type="ECO:0000256" key="5">
    <source>
        <dbReference type="ARBA" id="ARBA00022801"/>
    </source>
</evidence>
<dbReference type="Pfam" id="PF00450">
    <property type="entry name" value="Peptidase_S10"/>
    <property type="match status" value="1"/>
</dbReference>
<keyword evidence="5 7" id="KW-0378">Hydrolase</keyword>
<sequence length="521" mass="57361">MRALVPLLISLAFGGHAAALHIPTAQDALSAASHLLDELNDLASGATGITPQNVLTPASDIGMHALSTDEFTVLTSPLHPNHKVRIKSTKGWCDPGVKSYSGYIDTGGGKELFFYFFESRNDPAKDPVVMWINGGPGCASEMGLFMELGPCTIRDGPKNATDTEINPHSWTNKANMFFLDEPVDVGFSQSKHGQLVDTTEKAAEDVAAFISIFFDTFKEFSGRAFHMSGESYGGRYLPVFASAVYDNNAALIAAGKEPINLQSVLIGNGITDFYSTTESFFPFQCTNHHDLNRTVLPIGACVELAEVVPKCHKMFKQGCIESKDYTECAIAVNFCSTILRGSVSRAELNPYDVSKKCTQEQLSKFLCYEDTAKVKTYLDLPDVRKVLGVDKDKGSYETCSWRVNGAFAAQLDNANPTWLYVSQLLERRIRVLNYVGTLDFVCNYMGNEKWMEALSWSGKQGYNDAKKRDWHGPDGKVAGWTKSHGDLSMLTIYNAGHMVPMDQPENAATFFEKWLEGGTPE</sequence>
<keyword evidence="4 7" id="KW-0732">Signal</keyword>
<dbReference type="SUPFAM" id="SSF53474">
    <property type="entry name" value="alpha/beta-Hydrolases"/>
    <property type="match status" value="1"/>
</dbReference>
<feature type="chain" id="PRO_5018809139" description="Carboxypeptidase" evidence="7">
    <location>
        <begin position="20"/>
        <end position="521"/>
    </location>
</feature>
<dbReference type="OrthoDB" id="443318at2759"/>
<comment type="similarity">
    <text evidence="1 7">Belongs to the peptidase S10 family.</text>
</comment>
<dbReference type="Gene3D" id="1.10.287.410">
    <property type="match status" value="1"/>
</dbReference>
<dbReference type="Proteomes" id="UP000279236">
    <property type="component" value="Unassembled WGS sequence"/>
</dbReference>
<gene>
    <name evidence="8" type="ORF">EHS24_008753</name>
</gene>
<dbReference type="InterPro" id="IPR018202">
    <property type="entry name" value="Ser_caboxypep_ser_AS"/>
</dbReference>
<dbReference type="PANTHER" id="PTHR11802:SF113">
    <property type="entry name" value="SERINE CARBOXYPEPTIDASE CTSA-4.1"/>
    <property type="match status" value="1"/>
</dbReference>
<name>A0A427XR57_9TREE</name>
<evidence type="ECO:0000256" key="3">
    <source>
        <dbReference type="ARBA" id="ARBA00022670"/>
    </source>
</evidence>
<dbReference type="PRINTS" id="PR00724">
    <property type="entry name" value="CRBOXYPTASEC"/>
</dbReference>
<keyword evidence="2 7" id="KW-0121">Carboxypeptidase</keyword>
<protein>
    <recommendedName>
        <fullName evidence="7">Carboxypeptidase</fullName>
        <ecNumber evidence="7">3.4.16.-</ecNumber>
    </recommendedName>
</protein>
<reference evidence="8 9" key="1">
    <citation type="submission" date="2018-11" db="EMBL/GenBank/DDBJ databases">
        <title>Genome sequence of Apiotrichum porosum DSM 27194.</title>
        <authorList>
            <person name="Aliyu H."/>
            <person name="Gorte O."/>
            <person name="Ochsenreither K."/>
        </authorList>
    </citation>
    <scope>NUCLEOTIDE SEQUENCE [LARGE SCALE GENOMIC DNA]</scope>
    <source>
        <strain evidence="8 9">DSM 27194</strain>
    </source>
</reference>
<keyword evidence="3 7" id="KW-0645">Protease</keyword>
<dbReference type="GO" id="GO:0006508">
    <property type="term" value="P:proteolysis"/>
    <property type="evidence" value="ECO:0007669"/>
    <property type="project" value="UniProtKB-KW"/>
</dbReference>
<dbReference type="GO" id="GO:0004185">
    <property type="term" value="F:serine-type carboxypeptidase activity"/>
    <property type="evidence" value="ECO:0007669"/>
    <property type="project" value="UniProtKB-UniRule"/>
</dbReference>
<evidence type="ECO:0000256" key="1">
    <source>
        <dbReference type="ARBA" id="ARBA00009431"/>
    </source>
</evidence>
<keyword evidence="9" id="KW-1185">Reference proteome</keyword>
<evidence type="ECO:0000313" key="9">
    <source>
        <dbReference type="Proteomes" id="UP000279236"/>
    </source>
</evidence>
<dbReference type="RefSeq" id="XP_028476029.1">
    <property type="nucleotide sequence ID" value="XM_028624055.1"/>
</dbReference>
<keyword evidence="6" id="KW-0325">Glycoprotein</keyword>
<feature type="signal peptide" evidence="7">
    <location>
        <begin position="1"/>
        <end position="19"/>
    </location>
</feature>
<evidence type="ECO:0000256" key="4">
    <source>
        <dbReference type="ARBA" id="ARBA00022729"/>
    </source>
</evidence>
<dbReference type="InterPro" id="IPR001563">
    <property type="entry name" value="Peptidase_S10"/>
</dbReference>
<evidence type="ECO:0000256" key="7">
    <source>
        <dbReference type="RuleBase" id="RU361156"/>
    </source>
</evidence>
<dbReference type="EMBL" id="RSCE01000007">
    <property type="protein sequence ID" value="RSH81310.1"/>
    <property type="molecule type" value="Genomic_DNA"/>
</dbReference>
<dbReference type="GeneID" id="39593296"/>
<evidence type="ECO:0000256" key="2">
    <source>
        <dbReference type="ARBA" id="ARBA00022645"/>
    </source>
</evidence>
<evidence type="ECO:0000256" key="6">
    <source>
        <dbReference type="ARBA" id="ARBA00023180"/>
    </source>
</evidence>